<evidence type="ECO:0000313" key="1">
    <source>
        <dbReference type="EMBL" id="KKN30001.1"/>
    </source>
</evidence>
<reference evidence="1" key="1">
    <citation type="journal article" date="2015" name="Nature">
        <title>Complex archaea that bridge the gap between prokaryotes and eukaryotes.</title>
        <authorList>
            <person name="Spang A."/>
            <person name="Saw J.H."/>
            <person name="Jorgensen S.L."/>
            <person name="Zaremba-Niedzwiedzka K."/>
            <person name="Martijn J."/>
            <person name="Lind A.E."/>
            <person name="van Eijk R."/>
            <person name="Schleper C."/>
            <person name="Guy L."/>
            <person name="Ettema T.J."/>
        </authorList>
    </citation>
    <scope>NUCLEOTIDE SEQUENCE</scope>
</reference>
<dbReference type="EMBL" id="LAZR01002441">
    <property type="protein sequence ID" value="KKN30001.1"/>
    <property type="molecule type" value="Genomic_DNA"/>
</dbReference>
<sequence>MTKKKIKDINIPIKLKVEKLTKELVYNQFSKQSNIEFHGELILDVFGKKINIGYIMTDSRYDTISDLMQRVKDTFLSHIRYFNVYIREF</sequence>
<proteinExistence type="predicted"/>
<gene>
    <name evidence="1" type="ORF">LCGC14_0838180</name>
</gene>
<comment type="caution">
    <text evidence="1">The sequence shown here is derived from an EMBL/GenBank/DDBJ whole genome shotgun (WGS) entry which is preliminary data.</text>
</comment>
<organism evidence="1">
    <name type="scientific">marine sediment metagenome</name>
    <dbReference type="NCBI Taxonomy" id="412755"/>
    <lineage>
        <taxon>unclassified sequences</taxon>
        <taxon>metagenomes</taxon>
        <taxon>ecological metagenomes</taxon>
    </lineage>
</organism>
<protein>
    <submittedName>
        <fullName evidence="1">Uncharacterized protein</fullName>
    </submittedName>
</protein>
<dbReference type="AlphaFoldDB" id="A0A0F9RYJ3"/>
<accession>A0A0F9RYJ3</accession>
<name>A0A0F9RYJ3_9ZZZZ</name>